<protein>
    <submittedName>
        <fullName evidence="2">Uncharacterized protein</fullName>
    </submittedName>
</protein>
<comment type="caution">
    <text evidence="2">The sequence shown here is derived from an EMBL/GenBank/DDBJ whole genome shotgun (WGS) entry which is preliminary data.</text>
</comment>
<evidence type="ECO:0000313" key="3">
    <source>
        <dbReference type="Proteomes" id="UP000285780"/>
    </source>
</evidence>
<keyword evidence="3" id="KW-1185">Reference proteome</keyword>
<proteinExistence type="predicted"/>
<keyword evidence="1" id="KW-1133">Transmembrane helix</keyword>
<dbReference type="RefSeq" id="WP_028892061.1">
    <property type="nucleotide sequence ID" value="NZ_RAQM01000008.1"/>
</dbReference>
<keyword evidence="1" id="KW-0472">Membrane</keyword>
<dbReference type="EMBL" id="RAQM01000008">
    <property type="protein sequence ID" value="RKF03782.1"/>
    <property type="molecule type" value="Genomic_DNA"/>
</dbReference>
<evidence type="ECO:0000256" key="1">
    <source>
        <dbReference type="SAM" id="Phobius"/>
    </source>
</evidence>
<gene>
    <name evidence="2" type="ORF">C8N26_1409</name>
</gene>
<reference evidence="2 3" key="1">
    <citation type="submission" date="2018-09" db="EMBL/GenBank/DDBJ databases">
        <title>Genomic Encyclopedia of Archaeal and Bacterial Type Strains, Phase II (KMG-II): from individual species to whole genera.</title>
        <authorList>
            <person name="Goeker M."/>
        </authorList>
    </citation>
    <scope>NUCLEOTIDE SEQUENCE [LARGE SCALE GENOMIC DNA]</scope>
    <source>
        <strain evidence="2 3">DSM 16505</strain>
    </source>
</reference>
<organism evidence="2 3">
    <name type="scientific">Tenacibaculum lutimaris</name>
    <dbReference type="NCBI Taxonomy" id="285258"/>
    <lineage>
        <taxon>Bacteria</taxon>
        <taxon>Pseudomonadati</taxon>
        <taxon>Bacteroidota</taxon>
        <taxon>Flavobacteriia</taxon>
        <taxon>Flavobacteriales</taxon>
        <taxon>Flavobacteriaceae</taxon>
        <taxon>Tenacibaculum</taxon>
    </lineage>
</organism>
<evidence type="ECO:0000313" key="2">
    <source>
        <dbReference type="EMBL" id="RKF03782.1"/>
    </source>
</evidence>
<dbReference type="AlphaFoldDB" id="A0A420E120"/>
<keyword evidence="1" id="KW-0812">Transmembrane</keyword>
<feature type="transmembrane region" description="Helical" evidence="1">
    <location>
        <begin position="6"/>
        <end position="22"/>
    </location>
</feature>
<sequence length="151" mass="17784">MVILIILILSIPIYFLSKWILKKRNFGNDKNRKYLAIIPAVIFSPILYVGLIYLWFFSVSYYPTKDFNKQEWESNPQERYKMSENIIDSKILIGKTKKEIVKLLGNDYYSYTENHIAYGLGFVPGLFNIDPDVLDIYFENEKVIKVGQHET</sequence>
<dbReference type="Proteomes" id="UP000285780">
    <property type="component" value="Unassembled WGS sequence"/>
</dbReference>
<feature type="transmembrane region" description="Helical" evidence="1">
    <location>
        <begin position="34"/>
        <end position="56"/>
    </location>
</feature>
<accession>A0A420E120</accession>
<name>A0A420E120_9FLAO</name>